<dbReference type="OrthoDB" id="2121828at2759"/>
<accession>A0A811PQC4</accession>
<comment type="subcellular location">
    <subcellularLocation>
        <location evidence="4">Secreted</location>
        <location evidence="4">Extracellular space</location>
        <location evidence="4">Apoplast</location>
    </subcellularLocation>
</comment>
<comment type="caution">
    <text evidence="16">The sequence shown here is derived from an EMBL/GenBank/DDBJ whole genome shotgun (WGS) entry which is preliminary data.</text>
</comment>
<dbReference type="EC" id="1.10.3.2" evidence="6"/>
<gene>
    <name evidence="16" type="ORF">NCGR_LOCUS29691</name>
</gene>
<dbReference type="GO" id="GO:0052716">
    <property type="term" value="F:hydroquinone:oxygen oxidoreductase activity"/>
    <property type="evidence" value="ECO:0007669"/>
    <property type="project" value="UniProtKB-EC"/>
</dbReference>
<evidence type="ECO:0000256" key="9">
    <source>
        <dbReference type="ARBA" id="ARBA00022723"/>
    </source>
</evidence>
<dbReference type="InterPro" id="IPR034285">
    <property type="entry name" value="CuRO_2_LCC"/>
</dbReference>
<dbReference type="InterPro" id="IPR045087">
    <property type="entry name" value="Cu-oxidase_fam"/>
</dbReference>
<evidence type="ECO:0000256" key="12">
    <source>
        <dbReference type="ARBA" id="ARBA00023008"/>
    </source>
</evidence>
<dbReference type="Pfam" id="PF07731">
    <property type="entry name" value="Cu-oxidase_2"/>
    <property type="match status" value="1"/>
</dbReference>
<evidence type="ECO:0000313" key="16">
    <source>
        <dbReference type="EMBL" id="CAD6245343.1"/>
    </source>
</evidence>
<evidence type="ECO:0000256" key="13">
    <source>
        <dbReference type="ARBA" id="ARBA00023185"/>
    </source>
</evidence>
<comment type="catalytic activity">
    <reaction evidence="1">
        <text>4 hydroquinone + O2 = 4 benzosemiquinone + 2 H2O</text>
        <dbReference type="Rhea" id="RHEA:11276"/>
        <dbReference type="ChEBI" id="CHEBI:15377"/>
        <dbReference type="ChEBI" id="CHEBI:15379"/>
        <dbReference type="ChEBI" id="CHEBI:17594"/>
        <dbReference type="ChEBI" id="CHEBI:17977"/>
        <dbReference type="EC" id="1.10.3.2"/>
    </reaction>
</comment>
<keyword evidence="13" id="KW-0439">Lignin degradation</keyword>
<dbReference type="PANTHER" id="PTHR11709">
    <property type="entry name" value="MULTI-COPPER OXIDASE"/>
    <property type="match status" value="1"/>
</dbReference>
<protein>
    <recommendedName>
        <fullName evidence="6">laccase</fullName>
        <ecNumber evidence="6">1.10.3.2</ecNumber>
    </recommendedName>
</protein>
<evidence type="ECO:0000256" key="3">
    <source>
        <dbReference type="ARBA" id="ARBA00002075"/>
    </source>
</evidence>
<evidence type="ECO:0000256" key="5">
    <source>
        <dbReference type="ARBA" id="ARBA00010609"/>
    </source>
</evidence>
<dbReference type="SUPFAM" id="SSF49503">
    <property type="entry name" value="Cupredoxins"/>
    <property type="match status" value="2"/>
</dbReference>
<dbReference type="PROSITE" id="PS00080">
    <property type="entry name" value="MULTICOPPER_OXIDASE2"/>
    <property type="match status" value="1"/>
</dbReference>
<dbReference type="Proteomes" id="UP000604825">
    <property type="component" value="Unassembled WGS sequence"/>
</dbReference>
<dbReference type="Pfam" id="PF00394">
    <property type="entry name" value="Cu-oxidase"/>
    <property type="match status" value="1"/>
</dbReference>
<evidence type="ECO:0000256" key="8">
    <source>
        <dbReference type="ARBA" id="ARBA00022525"/>
    </source>
</evidence>
<dbReference type="Gene3D" id="2.60.40.420">
    <property type="entry name" value="Cupredoxins - blue copper proteins"/>
    <property type="match status" value="2"/>
</dbReference>
<evidence type="ECO:0000259" key="15">
    <source>
        <dbReference type="Pfam" id="PF07731"/>
    </source>
</evidence>
<keyword evidence="7" id="KW-0052">Apoplast</keyword>
<comment type="similarity">
    <text evidence="5">Belongs to the multicopper oxidase family.</text>
</comment>
<dbReference type="GO" id="GO:0048046">
    <property type="term" value="C:apoplast"/>
    <property type="evidence" value="ECO:0007669"/>
    <property type="project" value="UniProtKB-SubCell"/>
</dbReference>
<dbReference type="InterPro" id="IPR034289">
    <property type="entry name" value="CuRO_3_LCC"/>
</dbReference>
<evidence type="ECO:0000259" key="14">
    <source>
        <dbReference type="Pfam" id="PF00394"/>
    </source>
</evidence>
<keyword evidence="8" id="KW-0964">Secreted</keyword>
<dbReference type="CDD" id="cd13897">
    <property type="entry name" value="CuRO_3_LCC_plant"/>
    <property type="match status" value="1"/>
</dbReference>
<keyword evidence="10" id="KW-0677">Repeat</keyword>
<keyword evidence="11" id="KW-0560">Oxidoreductase</keyword>
<evidence type="ECO:0000256" key="10">
    <source>
        <dbReference type="ARBA" id="ARBA00022737"/>
    </source>
</evidence>
<name>A0A811PQC4_9POAL</name>
<evidence type="ECO:0000313" key="17">
    <source>
        <dbReference type="Proteomes" id="UP000604825"/>
    </source>
</evidence>
<evidence type="ECO:0000256" key="2">
    <source>
        <dbReference type="ARBA" id="ARBA00001935"/>
    </source>
</evidence>
<dbReference type="GO" id="GO:0005507">
    <property type="term" value="F:copper ion binding"/>
    <property type="evidence" value="ECO:0007669"/>
    <property type="project" value="InterPro"/>
</dbReference>
<evidence type="ECO:0000256" key="11">
    <source>
        <dbReference type="ARBA" id="ARBA00023002"/>
    </source>
</evidence>
<proteinExistence type="inferred from homology"/>
<comment type="function">
    <text evidence="3">Lignin degradation and detoxification of lignin-derived products.</text>
</comment>
<dbReference type="InterPro" id="IPR011706">
    <property type="entry name" value="Cu-oxidase_C"/>
</dbReference>
<keyword evidence="9" id="KW-0479">Metal-binding</keyword>
<evidence type="ECO:0000256" key="7">
    <source>
        <dbReference type="ARBA" id="ARBA00022523"/>
    </source>
</evidence>
<reference evidence="16" key="1">
    <citation type="submission" date="2020-10" db="EMBL/GenBank/DDBJ databases">
        <authorList>
            <person name="Han B."/>
            <person name="Lu T."/>
            <person name="Zhao Q."/>
            <person name="Huang X."/>
            <person name="Zhao Y."/>
        </authorList>
    </citation>
    <scope>NUCLEOTIDE SEQUENCE</scope>
</reference>
<dbReference type="PANTHER" id="PTHR11709:SF262">
    <property type="entry name" value="LACCASE-14"/>
    <property type="match status" value="1"/>
</dbReference>
<dbReference type="GO" id="GO:0046274">
    <property type="term" value="P:lignin catabolic process"/>
    <property type="evidence" value="ECO:0007669"/>
    <property type="project" value="UniProtKB-KW"/>
</dbReference>
<dbReference type="AlphaFoldDB" id="A0A811PQC4"/>
<sequence length="355" mass="39389">MEAQQTGGDVNISDANTINGQPGGFAPCSKNDTFRMLVEHGKTYLLRIINAGLTNDMFFTVAGHHLTVVGTDGHYLKPFTVDHIMISSGQTMNVLLEANRTTKGSGDNNRYYMAARPFFTNKGPLLRSLVTKEHPINVPMEVNKHMLVTISVNTLPCGPNKTCAGPRGDRLAASLNNVSFVPPTVDILDAYYDSISGVYEPDFPDRPPFFFNFTAPNPSKELQLTKRGTKVKMVEYGTVVEVVFQDTAILGAESHPMHLHGFSFYVVGRGFGNFDKDKDPITYNMVDPPYQNTVSVPAGGWAAMRFRAANPSEVWFMHCHFDRHTVWGMDTVFIVKNGKTSKSQMMPRPPNMPKC</sequence>
<evidence type="ECO:0000256" key="6">
    <source>
        <dbReference type="ARBA" id="ARBA00012297"/>
    </source>
</evidence>
<keyword evidence="12" id="KW-0186">Copper</keyword>
<comment type="cofactor">
    <cofactor evidence="2">
        <name>Cu cation</name>
        <dbReference type="ChEBI" id="CHEBI:23378"/>
    </cofactor>
</comment>
<feature type="domain" description="Plastocyanin-like" evidence="14">
    <location>
        <begin position="5"/>
        <end position="122"/>
    </location>
</feature>
<evidence type="ECO:0000256" key="1">
    <source>
        <dbReference type="ARBA" id="ARBA00000349"/>
    </source>
</evidence>
<keyword evidence="17" id="KW-1185">Reference proteome</keyword>
<dbReference type="InterPro" id="IPR008972">
    <property type="entry name" value="Cupredoxin"/>
</dbReference>
<organism evidence="16 17">
    <name type="scientific">Miscanthus lutarioriparius</name>
    <dbReference type="NCBI Taxonomy" id="422564"/>
    <lineage>
        <taxon>Eukaryota</taxon>
        <taxon>Viridiplantae</taxon>
        <taxon>Streptophyta</taxon>
        <taxon>Embryophyta</taxon>
        <taxon>Tracheophyta</taxon>
        <taxon>Spermatophyta</taxon>
        <taxon>Magnoliopsida</taxon>
        <taxon>Liliopsida</taxon>
        <taxon>Poales</taxon>
        <taxon>Poaceae</taxon>
        <taxon>PACMAD clade</taxon>
        <taxon>Panicoideae</taxon>
        <taxon>Andropogonodae</taxon>
        <taxon>Andropogoneae</taxon>
        <taxon>Saccharinae</taxon>
        <taxon>Miscanthus</taxon>
    </lineage>
</organism>
<dbReference type="InterPro" id="IPR002355">
    <property type="entry name" value="Cu_oxidase_Cu_BS"/>
</dbReference>
<dbReference type="InterPro" id="IPR001117">
    <property type="entry name" value="Cu-oxidase_2nd"/>
</dbReference>
<dbReference type="EMBL" id="CAJGYO010000007">
    <property type="protein sequence ID" value="CAD6245343.1"/>
    <property type="molecule type" value="Genomic_DNA"/>
</dbReference>
<feature type="domain" description="Plastocyanin-like" evidence="15">
    <location>
        <begin position="203"/>
        <end position="338"/>
    </location>
</feature>
<evidence type="ECO:0000256" key="4">
    <source>
        <dbReference type="ARBA" id="ARBA00004271"/>
    </source>
</evidence>
<dbReference type="CDD" id="cd13875">
    <property type="entry name" value="CuRO_2_LCC_plant"/>
    <property type="match status" value="1"/>
</dbReference>